<dbReference type="PANTHER" id="PTHR33546:SF1">
    <property type="entry name" value="LARGE, MULTIFUNCTIONAL SECRETED PROTEIN"/>
    <property type="match status" value="1"/>
</dbReference>
<dbReference type="InterPro" id="IPR054539">
    <property type="entry name" value="Beta-prop_PDH"/>
</dbReference>
<dbReference type="PANTHER" id="PTHR33546">
    <property type="entry name" value="LARGE, MULTIFUNCTIONAL SECRETED PROTEIN-RELATED"/>
    <property type="match status" value="1"/>
</dbReference>
<dbReference type="AlphaFoldDB" id="A0A0F8ZYS4"/>
<comment type="caution">
    <text evidence="2">The sequence shown here is derived from an EMBL/GenBank/DDBJ whole genome shotgun (WGS) entry which is preliminary data.</text>
</comment>
<proteinExistence type="predicted"/>
<evidence type="ECO:0000313" key="2">
    <source>
        <dbReference type="EMBL" id="KKK99122.1"/>
    </source>
</evidence>
<dbReference type="InterPro" id="IPR011041">
    <property type="entry name" value="Quinoprot_gluc/sorb_DH_b-prop"/>
</dbReference>
<dbReference type="SUPFAM" id="SSF50952">
    <property type="entry name" value="Soluble quinoprotein glucose dehydrogenase"/>
    <property type="match status" value="1"/>
</dbReference>
<sequence length="310" mass="34284">LYVTLTRSGKVVALPDGNDDGVADSVVTVARGLDRPHGIAFYNGYVYIAETGKIIRFKQDRKSLKLVDNDVVVHNLPTKGGGHFTRTIAFGPDGKMYVSVGSSCNVCEEKDSRRSAILRFDPDGSNPEIYAEGLRNAVGIVFHPVTGELFVTDNGRDWLGDDLPPDEVNRIVQGAHYGWPYCYGKRIKDKTFYKKAFCAKTKPSVIDIQAHSAPLGLRFYDGDMFPDEFHGALFIAFHGSWNRDVPTGYKIVLARTRDNMPTGTYEDFITGWLKGESKSGRPVDLILGPTGALLISDDFAGVIYRVTYTE</sequence>
<organism evidence="2">
    <name type="scientific">marine sediment metagenome</name>
    <dbReference type="NCBI Taxonomy" id="412755"/>
    <lineage>
        <taxon>unclassified sequences</taxon>
        <taxon>metagenomes</taxon>
        <taxon>ecological metagenomes</taxon>
    </lineage>
</organism>
<name>A0A0F8ZYS4_9ZZZZ</name>
<accession>A0A0F8ZYS4</accession>
<dbReference type="InterPro" id="IPR011042">
    <property type="entry name" value="6-blade_b-propeller_TolB-like"/>
</dbReference>
<gene>
    <name evidence="2" type="ORF">LCGC14_2635900</name>
</gene>
<feature type="domain" description="Pyrroloquinoline quinone-dependent pyranose dehydrogenase beta-propeller" evidence="1">
    <location>
        <begin position="28"/>
        <end position="307"/>
    </location>
</feature>
<dbReference type="Gene3D" id="2.120.10.30">
    <property type="entry name" value="TolB, C-terminal domain"/>
    <property type="match status" value="1"/>
</dbReference>
<feature type="non-terminal residue" evidence="2">
    <location>
        <position position="1"/>
    </location>
</feature>
<dbReference type="Pfam" id="PF22807">
    <property type="entry name" value="TrAA12"/>
    <property type="match status" value="1"/>
</dbReference>
<dbReference type="EMBL" id="LAZR01045331">
    <property type="protein sequence ID" value="KKK99122.1"/>
    <property type="molecule type" value="Genomic_DNA"/>
</dbReference>
<reference evidence="2" key="1">
    <citation type="journal article" date="2015" name="Nature">
        <title>Complex archaea that bridge the gap between prokaryotes and eukaryotes.</title>
        <authorList>
            <person name="Spang A."/>
            <person name="Saw J.H."/>
            <person name="Jorgensen S.L."/>
            <person name="Zaremba-Niedzwiedzka K."/>
            <person name="Martijn J."/>
            <person name="Lind A.E."/>
            <person name="van Eijk R."/>
            <person name="Schleper C."/>
            <person name="Guy L."/>
            <person name="Ettema T.J."/>
        </authorList>
    </citation>
    <scope>NUCLEOTIDE SEQUENCE</scope>
</reference>
<evidence type="ECO:0000259" key="1">
    <source>
        <dbReference type="Pfam" id="PF22807"/>
    </source>
</evidence>
<protein>
    <recommendedName>
        <fullName evidence="1">Pyrroloquinoline quinone-dependent pyranose dehydrogenase beta-propeller domain-containing protein</fullName>
    </recommendedName>
</protein>